<name>A0A2N9LHQ0_9BACT</name>
<protein>
    <submittedName>
        <fullName evidence="1">Uncharacterized protein</fullName>
    </submittedName>
</protein>
<reference evidence="2" key="1">
    <citation type="submission" date="2018-02" db="EMBL/GenBank/DDBJ databases">
        <authorList>
            <person name="Hausmann B."/>
        </authorList>
    </citation>
    <scope>NUCLEOTIDE SEQUENCE [LARGE SCALE GENOMIC DNA]</scope>
    <source>
        <strain evidence="2">Peat soil MAG SbA5</strain>
    </source>
</reference>
<evidence type="ECO:0000313" key="1">
    <source>
        <dbReference type="EMBL" id="SPE22771.1"/>
    </source>
</evidence>
<gene>
    <name evidence="1" type="ORF">SBA5_360009</name>
</gene>
<organism evidence="1 2">
    <name type="scientific">Candidatus Sulfuritelmatomonas gaucii</name>
    <dbReference type="NCBI Taxonomy" id="2043161"/>
    <lineage>
        <taxon>Bacteria</taxon>
        <taxon>Pseudomonadati</taxon>
        <taxon>Acidobacteriota</taxon>
        <taxon>Terriglobia</taxon>
        <taxon>Terriglobales</taxon>
        <taxon>Acidobacteriaceae</taxon>
        <taxon>Candidatus Sulfuritelmatomonas</taxon>
    </lineage>
</organism>
<sequence>MQNRIPTRDPIGKELRRNRAQRRVGLGSKCACGEPKPEALIAGSDSMICAECQRKEKGLSVMDRHHVAGQANHDLTVPLPANDHRSILTPAMYDWPKKTRENPTGSPLLAAAACIRGFCDTVIYLIDKLIYWVAELLEALHEVLVCEFGENYWQVLKIKCTTRQR</sequence>
<dbReference type="OrthoDB" id="5124189at2"/>
<proteinExistence type="predicted"/>
<dbReference type="EMBL" id="OKRB01000093">
    <property type="protein sequence ID" value="SPE22771.1"/>
    <property type="molecule type" value="Genomic_DNA"/>
</dbReference>
<accession>A0A2N9LHQ0</accession>
<dbReference type="Proteomes" id="UP000239735">
    <property type="component" value="Unassembled WGS sequence"/>
</dbReference>
<dbReference type="AlphaFoldDB" id="A0A2N9LHQ0"/>
<evidence type="ECO:0000313" key="2">
    <source>
        <dbReference type="Proteomes" id="UP000239735"/>
    </source>
</evidence>